<name>S7R7F1_GLOTA</name>
<dbReference type="Pfam" id="PF00067">
    <property type="entry name" value="p450"/>
    <property type="match status" value="1"/>
</dbReference>
<evidence type="ECO:0000256" key="8">
    <source>
        <dbReference type="ARBA" id="ARBA00023033"/>
    </source>
</evidence>
<dbReference type="InterPro" id="IPR050121">
    <property type="entry name" value="Cytochrome_P450_monoxygenase"/>
</dbReference>
<evidence type="ECO:0000256" key="1">
    <source>
        <dbReference type="ARBA" id="ARBA00001971"/>
    </source>
</evidence>
<protein>
    <submittedName>
        <fullName evidence="9">Cytochrome P450</fullName>
    </submittedName>
</protein>
<keyword evidence="10" id="KW-1185">Reference proteome</keyword>
<evidence type="ECO:0000313" key="9">
    <source>
        <dbReference type="EMBL" id="EPQ50305.1"/>
    </source>
</evidence>
<organism evidence="9 10">
    <name type="scientific">Gloeophyllum trabeum (strain ATCC 11539 / FP-39264 / Madison 617)</name>
    <name type="common">Brown rot fungus</name>
    <dbReference type="NCBI Taxonomy" id="670483"/>
    <lineage>
        <taxon>Eukaryota</taxon>
        <taxon>Fungi</taxon>
        <taxon>Dikarya</taxon>
        <taxon>Basidiomycota</taxon>
        <taxon>Agaricomycotina</taxon>
        <taxon>Agaricomycetes</taxon>
        <taxon>Gloeophyllales</taxon>
        <taxon>Gloeophyllaceae</taxon>
        <taxon>Gloeophyllum</taxon>
    </lineage>
</organism>
<dbReference type="InterPro" id="IPR036396">
    <property type="entry name" value="Cyt_P450_sf"/>
</dbReference>
<evidence type="ECO:0000256" key="6">
    <source>
        <dbReference type="ARBA" id="ARBA00023002"/>
    </source>
</evidence>
<proteinExistence type="inferred from homology"/>
<keyword evidence="4" id="KW-0349">Heme</keyword>
<dbReference type="GO" id="GO:0020037">
    <property type="term" value="F:heme binding"/>
    <property type="evidence" value="ECO:0007669"/>
    <property type="project" value="InterPro"/>
</dbReference>
<evidence type="ECO:0000256" key="7">
    <source>
        <dbReference type="ARBA" id="ARBA00023004"/>
    </source>
</evidence>
<evidence type="ECO:0000256" key="3">
    <source>
        <dbReference type="ARBA" id="ARBA00010617"/>
    </source>
</evidence>
<gene>
    <name evidence="9" type="ORF">GLOTRDRAFT_123608</name>
</gene>
<dbReference type="eggNOG" id="KOG0157">
    <property type="taxonomic scope" value="Eukaryota"/>
</dbReference>
<dbReference type="AlphaFoldDB" id="S7R7F1"/>
<keyword evidence="8" id="KW-0503">Monooxygenase</keyword>
<dbReference type="GO" id="GO:0004497">
    <property type="term" value="F:monooxygenase activity"/>
    <property type="evidence" value="ECO:0007669"/>
    <property type="project" value="UniProtKB-KW"/>
</dbReference>
<dbReference type="OrthoDB" id="1470350at2759"/>
<dbReference type="RefSeq" id="XP_007871216.1">
    <property type="nucleotide sequence ID" value="XM_007873025.1"/>
</dbReference>
<dbReference type="HOGENOM" id="CLU_001570_5_11_1"/>
<reference evidence="9 10" key="1">
    <citation type="journal article" date="2012" name="Science">
        <title>The Paleozoic origin of enzymatic lignin decomposition reconstructed from 31 fungal genomes.</title>
        <authorList>
            <person name="Floudas D."/>
            <person name="Binder M."/>
            <person name="Riley R."/>
            <person name="Barry K."/>
            <person name="Blanchette R.A."/>
            <person name="Henrissat B."/>
            <person name="Martinez A.T."/>
            <person name="Otillar R."/>
            <person name="Spatafora J.W."/>
            <person name="Yadav J.S."/>
            <person name="Aerts A."/>
            <person name="Benoit I."/>
            <person name="Boyd A."/>
            <person name="Carlson A."/>
            <person name="Copeland A."/>
            <person name="Coutinho P.M."/>
            <person name="de Vries R.P."/>
            <person name="Ferreira P."/>
            <person name="Findley K."/>
            <person name="Foster B."/>
            <person name="Gaskell J."/>
            <person name="Glotzer D."/>
            <person name="Gorecki P."/>
            <person name="Heitman J."/>
            <person name="Hesse C."/>
            <person name="Hori C."/>
            <person name="Igarashi K."/>
            <person name="Jurgens J.A."/>
            <person name="Kallen N."/>
            <person name="Kersten P."/>
            <person name="Kohler A."/>
            <person name="Kuees U."/>
            <person name="Kumar T.K.A."/>
            <person name="Kuo A."/>
            <person name="LaButti K."/>
            <person name="Larrondo L.F."/>
            <person name="Lindquist E."/>
            <person name="Ling A."/>
            <person name="Lombard V."/>
            <person name="Lucas S."/>
            <person name="Lundell T."/>
            <person name="Martin R."/>
            <person name="McLaughlin D.J."/>
            <person name="Morgenstern I."/>
            <person name="Morin E."/>
            <person name="Murat C."/>
            <person name="Nagy L.G."/>
            <person name="Nolan M."/>
            <person name="Ohm R.A."/>
            <person name="Patyshakuliyeva A."/>
            <person name="Rokas A."/>
            <person name="Ruiz-Duenas F.J."/>
            <person name="Sabat G."/>
            <person name="Salamov A."/>
            <person name="Samejima M."/>
            <person name="Schmutz J."/>
            <person name="Slot J.C."/>
            <person name="St John F."/>
            <person name="Stenlid J."/>
            <person name="Sun H."/>
            <person name="Sun S."/>
            <person name="Syed K."/>
            <person name="Tsang A."/>
            <person name="Wiebenga A."/>
            <person name="Young D."/>
            <person name="Pisabarro A."/>
            <person name="Eastwood D.C."/>
            <person name="Martin F."/>
            <person name="Cullen D."/>
            <person name="Grigoriev I.V."/>
            <person name="Hibbett D.S."/>
        </authorList>
    </citation>
    <scope>NUCLEOTIDE SEQUENCE [LARGE SCALE GENOMIC DNA]</scope>
    <source>
        <strain evidence="9 10">ATCC 11539</strain>
    </source>
</reference>
<comment type="pathway">
    <text evidence="2">Secondary metabolite biosynthesis.</text>
</comment>
<evidence type="ECO:0000313" key="10">
    <source>
        <dbReference type="Proteomes" id="UP000030669"/>
    </source>
</evidence>
<sequence>MKELFGNDFALTRERWLQEYGPAIRFTGMLNLDRVLTLDTRAPHHVLTSPIYERPADARAHLRRIIGPGVLVVEVLAAPETYYGQDRRTYRPLLWLVLSRKTTAFAPGHIREVTEISLTKLHNGKPSFRLLPFLQAWIPLFWLFPDERTRTTARAQAVMTRIGMALLAEKKAIARAEMLQQRVDRKAMQGMDLLSRLLRANMAEDLPENQRMSDEDVIAHEWPSAPSASITSVHVLTGRTECLYTLSTDRRIHSKLREELAQMATDTPSMDALAALPYLDAVCRETLRLHPPVPFAGRVAQKDDVIPLEETFTDVNGRVWDCIKPERWESPPAAISKIPGVWGSVFSFLGGNIACIGYRFAIVDHLFKVELAVARMSLRSRGLVTRPMIRSDAEEKAQLPLINACQPDSTSDLRDIEDVNMTFVV</sequence>
<dbReference type="PANTHER" id="PTHR24305:SF166">
    <property type="entry name" value="CYTOCHROME P450 12A4, MITOCHONDRIAL-RELATED"/>
    <property type="match status" value="1"/>
</dbReference>
<evidence type="ECO:0000256" key="4">
    <source>
        <dbReference type="ARBA" id="ARBA00022617"/>
    </source>
</evidence>
<dbReference type="GO" id="GO:0016705">
    <property type="term" value="F:oxidoreductase activity, acting on paired donors, with incorporation or reduction of molecular oxygen"/>
    <property type="evidence" value="ECO:0007669"/>
    <property type="project" value="InterPro"/>
</dbReference>
<comment type="cofactor">
    <cofactor evidence="1">
        <name>heme</name>
        <dbReference type="ChEBI" id="CHEBI:30413"/>
    </cofactor>
</comment>
<dbReference type="Proteomes" id="UP000030669">
    <property type="component" value="Unassembled WGS sequence"/>
</dbReference>
<dbReference type="EMBL" id="KB469318">
    <property type="protein sequence ID" value="EPQ50305.1"/>
    <property type="molecule type" value="Genomic_DNA"/>
</dbReference>
<dbReference type="GO" id="GO:0005506">
    <property type="term" value="F:iron ion binding"/>
    <property type="evidence" value="ECO:0007669"/>
    <property type="project" value="InterPro"/>
</dbReference>
<comment type="similarity">
    <text evidence="3">Belongs to the cytochrome P450 family.</text>
</comment>
<keyword evidence="5" id="KW-0479">Metal-binding</keyword>
<evidence type="ECO:0000256" key="5">
    <source>
        <dbReference type="ARBA" id="ARBA00022723"/>
    </source>
</evidence>
<keyword evidence="7" id="KW-0408">Iron</keyword>
<dbReference type="PANTHER" id="PTHR24305">
    <property type="entry name" value="CYTOCHROME P450"/>
    <property type="match status" value="1"/>
</dbReference>
<keyword evidence="6" id="KW-0560">Oxidoreductase</keyword>
<dbReference type="SUPFAM" id="SSF48264">
    <property type="entry name" value="Cytochrome P450"/>
    <property type="match status" value="1"/>
</dbReference>
<dbReference type="KEGG" id="gtr:GLOTRDRAFT_123608"/>
<evidence type="ECO:0000256" key="2">
    <source>
        <dbReference type="ARBA" id="ARBA00005179"/>
    </source>
</evidence>
<dbReference type="GeneID" id="19300968"/>
<dbReference type="InterPro" id="IPR001128">
    <property type="entry name" value="Cyt_P450"/>
</dbReference>
<accession>S7R7F1</accession>
<dbReference type="Gene3D" id="1.10.630.10">
    <property type="entry name" value="Cytochrome P450"/>
    <property type="match status" value="1"/>
</dbReference>